<accession>A0A2P2R4C1</accession>
<dbReference type="EMBL" id="GGEC01093658">
    <property type="protein sequence ID" value="MBX74142.1"/>
    <property type="molecule type" value="Transcribed_RNA"/>
</dbReference>
<sequence length="41" mass="4857">MLLKKKNNHENYVNTIVRLRHTRTNPCQDFLLKICGLSLCK</sequence>
<proteinExistence type="predicted"/>
<evidence type="ECO:0000313" key="1">
    <source>
        <dbReference type="EMBL" id="MBX74142.1"/>
    </source>
</evidence>
<name>A0A2P2R4C1_RHIMU</name>
<protein>
    <submittedName>
        <fullName evidence="1">Uncharacterized protein</fullName>
    </submittedName>
</protein>
<reference evidence="1" key="1">
    <citation type="submission" date="2018-02" db="EMBL/GenBank/DDBJ databases">
        <title>Rhizophora mucronata_Transcriptome.</title>
        <authorList>
            <person name="Meera S.P."/>
            <person name="Sreeshan A."/>
            <person name="Augustine A."/>
        </authorList>
    </citation>
    <scope>NUCLEOTIDE SEQUENCE</scope>
    <source>
        <tissue evidence="1">Leaf</tissue>
    </source>
</reference>
<dbReference type="AlphaFoldDB" id="A0A2P2R4C1"/>
<organism evidence="1">
    <name type="scientific">Rhizophora mucronata</name>
    <name type="common">Asiatic mangrove</name>
    <dbReference type="NCBI Taxonomy" id="61149"/>
    <lineage>
        <taxon>Eukaryota</taxon>
        <taxon>Viridiplantae</taxon>
        <taxon>Streptophyta</taxon>
        <taxon>Embryophyta</taxon>
        <taxon>Tracheophyta</taxon>
        <taxon>Spermatophyta</taxon>
        <taxon>Magnoliopsida</taxon>
        <taxon>eudicotyledons</taxon>
        <taxon>Gunneridae</taxon>
        <taxon>Pentapetalae</taxon>
        <taxon>rosids</taxon>
        <taxon>fabids</taxon>
        <taxon>Malpighiales</taxon>
        <taxon>Rhizophoraceae</taxon>
        <taxon>Rhizophora</taxon>
    </lineage>
</organism>